<evidence type="ECO:0000256" key="2">
    <source>
        <dbReference type="ARBA" id="ARBA00010742"/>
    </source>
</evidence>
<dbReference type="SUPFAM" id="SSF53850">
    <property type="entry name" value="Periplasmic binding protein-like II"/>
    <property type="match status" value="1"/>
</dbReference>
<reference evidence="5" key="1">
    <citation type="submission" date="2021-03" db="EMBL/GenBank/DDBJ databases">
        <title>Complete Genome of Pseudoalteromonas xiamenensis STKMTI.2, a new potential marine bacterium producing anti-Vibrio compounds.</title>
        <authorList>
            <person name="Handayani D.P."/>
            <person name="Isnansetyo A."/>
            <person name="Istiqomah I."/>
            <person name="Jumina J."/>
        </authorList>
    </citation>
    <scope>NUCLEOTIDE SEQUENCE</scope>
    <source>
        <strain evidence="5">STKMTI.2</strain>
        <plasmid evidence="5">unnamed5</plasmid>
    </source>
</reference>
<dbReference type="Pfam" id="PF09084">
    <property type="entry name" value="NMT1"/>
    <property type="match status" value="1"/>
</dbReference>
<feature type="domain" description="SsuA/THI5-like" evidence="4">
    <location>
        <begin position="44"/>
        <end position="253"/>
    </location>
</feature>
<evidence type="ECO:0000259" key="4">
    <source>
        <dbReference type="Pfam" id="PF09084"/>
    </source>
</evidence>
<dbReference type="KEGG" id="pxi:J5O05_19290"/>
<evidence type="ECO:0000313" key="5">
    <source>
        <dbReference type="EMBL" id="QTH73691.1"/>
    </source>
</evidence>
<keyword evidence="6" id="KW-1185">Reference proteome</keyword>
<name>A0A975HN17_9GAMM</name>
<comment type="similarity">
    <text evidence="2">Belongs to the bacterial solute-binding protein SsuA/TauA family.</text>
</comment>
<sequence length="329" mass="36624">MRMFVLLALFLNQAFGREQIETSGYNPSDPVPGISVAVSLTPLSSPFFIAEELGFFTQQNVNVKLLPCQGGVACAEMLFNQRADLATFSDSVVMFQGFKSPVFSVLTTFVRTDSDLRLLTLKKNDIASVAQLADKKVGVVKASASEFYIDSMRISHAIDKSRIHKVYLKPDQLGNALQSGLVDAISVWEPWGHQLEVKASQNVADLSLKGIYSLSFNLSTLTESVEKHRKGYLRVLSALEMSINWMTDHPDMAKILIAKRLNVESMELAEMWESYAFRLSLSNSLLSELQLQARWAKDEGLVKGPAPKFRNLIDNSFLKQLAEMEHAGP</sequence>
<evidence type="ECO:0000256" key="1">
    <source>
        <dbReference type="ARBA" id="ARBA00004418"/>
    </source>
</evidence>
<gene>
    <name evidence="5" type="ORF">J5O05_19290</name>
</gene>
<evidence type="ECO:0000256" key="3">
    <source>
        <dbReference type="ARBA" id="ARBA00022729"/>
    </source>
</evidence>
<comment type="subcellular location">
    <subcellularLocation>
        <location evidence="1">Periplasm</location>
    </subcellularLocation>
</comment>
<evidence type="ECO:0000313" key="6">
    <source>
        <dbReference type="Proteomes" id="UP000664904"/>
    </source>
</evidence>
<keyword evidence="3" id="KW-0732">Signal</keyword>
<dbReference type="PANTHER" id="PTHR30024:SF47">
    <property type="entry name" value="TAURINE-BINDING PERIPLASMIC PROTEIN"/>
    <property type="match status" value="1"/>
</dbReference>
<protein>
    <submittedName>
        <fullName evidence="5">ABC transporter substrate-binding protein</fullName>
    </submittedName>
</protein>
<organism evidence="5 6">
    <name type="scientific">Pseudoalteromonas xiamenensis</name>
    <dbReference type="NCBI Taxonomy" id="882626"/>
    <lineage>
        <taxon>Bacteria</taxon>
        <taxon>Pseudomonadati</taxon>
        <taxon>Pseudomonadota</taxon>
        <taxon>Gammaproteobacteria</taxon>
        <taxon>Alteromonadales</taxon>
        <taxon>Pseudoalteromonadaceae</taxon>
        <taxon>Pseudoalteromonas</taxon>
    </lineage>
</organism>
<dbReference type="GO" id="GO:0042597">
    <property type="term" value="C:periplasmic space"/>
    <property type="evidence" value="ECO:0007669"/>
    <property type="project" value="UniProtKB-SubCell"/>
</dbReference>
<dbReference type="Proteomes" id="UP000664904">
    <property type="component" value="Plasmid unnamed5"/>
</dbReference>
<dbReference type="AlphaFoldDB" id="A0A975HN17"/>
<proteinExistence type="inferred from homology"/>
<dbReference type="Gene3D" id="3.40.190.10">
    <property type="entry name" value="Periplasmic binding protein-like II"/>
    <property type="match status" value="2"/>
</dbReference>
<keyword evidence="5" id="KW-0614">Plasmid</keyword>
<accession>A0A975HN17</accession>
<dbReference type="GO" id="GO:0042918">
    <property type="term" value="P:alkanesulfonate transmembrane transport"/>
    <property type="evidence" value="ECO:0007669"/>
    <property type="project" value="TreeGrafter"/>
</dbReference>
<dbReference type="PANTHER" id="PTHR30024">
    <property type="entry name" value="ALIPHATIC SULFONATES-BINDING PROTEIN-RELATED"/>
    <property type="match status" value="1"/>
</dbReference>
<dbReference type="InterPro" id="IPR015168">
    <property type="entry name" value="SsuA/THI5"/>
</dbReference>
<geneLocation type="plasmid" evidence="5 6">
    <name>unnamed5</name>
</geneLocation>
<dbReference type="EMBL" id="CP072135">
    <property type="protein sequence ID" value="QTH73691.1"/>
    <property type="molecule type" value="Genomic_DNA"/>
</dbReference>